<evidence type="ECO:0000313" key="3">
    <source>
        <dbReference type="Proteomes" id="UP000177324"/>
    </source>
</evidence>
<reference evidence="2 3" key="1">
    <citation type="journal article" date="2016" name="Nat. Commun.">
        <title>Thousands of microbial genomes shed light on interconnected biogeochemical processes in an aquifer system.</title>
        <authorList>
            <person name="Anantharaman K."/>
            <person name="Brown C.T."/>
            <person name="Hug L.A."/>
            <person name="Sharon I."/>
            <person name="Castelle C.J."/>
            <person name="Probst A.J."/>
            <person name="Thomas B.C."/>
            <person name="Singh A."/>
            <person name="Wilkins M.J."/>
            <person name="Karaoz U."/>
            <person name="Brodie E.L."/>
            <person name="Williams K.H."/>
            <person name="Hubbard S.S."/>
            <person name="Banfield J.F."/>
        </authorList>
    </citation>
    <scope>NUCLEOTIDE SEQUENCE [LARGE SCALE GENOMIC DNA]</scope>
</reference>
<feature type="domain" description="Transcriptional repressor PaaX-like C-terminal" evidence="1">
    <location>
        <begin position="190"/>
        <end position="272"/>
    </location>
</feature>
<sequence>MFCFSDVWMKELKRRLIFVLASDVNPEETLEAFAYWSYPQLYWRVGGPAYRQAGFAPVSVRGAVNGLVKSGEVARIVRDSQPRFRLTVVGRDRWWQWFAGSGAKGRWNKVWQMVMLHRGVLPQVDLRRLRLLLEEFGFVALEVGVFVAPGVETREVKRRLMDENLARAVIMVETKRFTVGDDRAFAAATWKLDELVGRYKKLISRGEGLLNEVIRQKKLTDGDKLAYNSINLEWMKLLLGVPRLPYKLLPSDWPHLETVGLMVKLANAVRELEEEGMASNT</sequence>
<protein>
    <recommendedName>
        <fullName evidence="1">Transcriptional repressor PaaX-like C-terminal domain-containing protein</fullName>
    </recommendedName>
</protein>
<accession>A0A1G1VPH3</accession>
<dbReference type="InterPro" id="IPR013225">
    <property type="entry name" value="PaaX_C"/>
</dbReference>
<evidence type="ECO:0000313" key="2">
    <source>
        <dbReference type="EMBL" id="OGY17308.1"/>
    </source>
</evidence>
<name>A0A1G1VPH3_9BACT</name>
<dbReference type="GO" id="GO:0006351">
    <property type="term" value="P:DNA-templated transcription"/>
    <property type="evidence" value="ECO:0007669"/>
    <property type="project" value="TreeGrafter"/>
</dbReference>
<comment type="caution">
    <text evidence="2">The sequence shown here is derived from an EMBL/GenBank/DDBJ whole genome shotgun (WGS) entry which is preliminary data.</text>
</comment>
<dbReference type="EMBL" id="MHCH01000029">
    <property type="protein sequence ID" value="OGY17308.1"/>
    <property type="molecule type" value="Genomic_DNA"/>
</dbReference>
<gene>
    <name evidence="2" type="ORF">A2784_01470</name>
</gene>
<proteinExistence type="predicted"/>
<dbReference type="Pfam" id="PF08223">
    <property type="entry name" value="PaaX_C"/>
    <property type="match status" value="1"/>
</dbReference>
<dbReference type="PANTHER" id="PTHR30319">
    <property type="entry name" value="PHENYLACETIC ACID REGULATOR-RELATED TRANSCRIPTIONAL REPRESSOR"/>
    <property type="match status" value="1"/>
</dbReference>
<dbReference type="AlphaFoldDB" id="A0A1G1VPH3"/>
<organism evidence="2 3">
    <name type="scientific">Candidatus Chisholmbacteria bacterium RIFCSPHIGHO2_01_FULL_48_12</name>
    <dbReference type="NCBI Taxonomy" id="1797589"/>
    <lineage>
        <taxon>Bacteria</taxon>
        <taxon>Candidatus Chisholmiibacteriota</taxon>
    </lineage>
</organism>
<evidence type="ECO:0000259" key="1">
    <source>
        <dbReference type="Pfam" id="PF08223"/>
    </source>
</evidence>
<dbReference type="Proteomes" id="UP000177324">
    <property type="component" value="Unassembled WGS sequence"/>
</dbReference>
<dbReference type="PANTHER" id="PTHR30319:SF1">
    <property type="entry name" value="TRANSCRIPTIONAL REPRESSOR PAAX"/>
    <property type="match status" value="1"/>
</dbReference>